<feature type="compositionally biased region" description="Low complexity" evidence="1">
    <location>
        <begin position="1"/>
        <end position="14"/>
    </location>
</feature>
<name>A0A3E2HCN2_SCYLI</name>
<evidence type="ECO:0000313" key="3">
    <source>
        <dbReference type="Proteomes" id="UP000258309"/>
    </source>
</evidence>
<feature type="non-terminal residue" evidence="2">
    <location>
        <position position="1"/>
    </location>
</feature>
<reference evidence="2 3" key="1">
    <citation type="submission" date="2018-05" db="EMBL/GenBank/DDBJ databases">
        <title>Draft genome sequence of Scytalidium lignicola DSM 105466, a ubiquitous saprotrophic fungus.</title>
        <authorList>
            <person name="Buettner E."/>
            <person name="Gebauer A.M."/>
            <person name="Hofrichter M."/>
            <person name="Liers C."/>
            <person name="Kellner H."/>
        </authorList>
    </citation>
    <scope>NUCLEOTIDE SEQUENCE [LARGE SCALE GENOMIC DNA]</scope>
    <source>
        <strain evidence="2 3">DSM 105466</strain>
    </source>
</reference>
<gene>
    <name evidence="2" type="ORF">B7463_g5193</name>
</gene>
<dbReference type="EMBL" id="NCSJ02000082">
    <property type="protein sequence ID" value="RFU31164.1"/>
    <property type="molecule type" value="Genomic_DNA"/>
</dbReference>
<feature type="non-terminal residue" evidence="2">
    <location>
        <position position="110"/>
    </location>
</feature>
<evidence type="ECO:0000313" key="2">
    <source>
        <dbReference type="EMBL" id="RFU31164.1"/>
    </source>
</evidence>
<keyword evidence="3" id="KW-1185">Reference proteome</keyword>
<dbReference type="AlphaFoldDB" id="A0A3E2HCN2"/>
<sequence length="110" mass="11650">MPMASNTTTATTPTIMPPIAPPERDEDECPVGVEGGAYDVSLGVLVVVDGEVEVEVIVEEVCVAAISATGSKVQELADGVAELKDEYVSLSTVEVMLLRVSWAEFQQILI</sequence>
<organism evidence="2 3">
    <name type="scientific">Scytalidium lignicola</name>
    <name type="common">Hyphomycete</name>
    <dbReference type="NCBI Taxonomy" id="5539"/>
    <lineage>
        <taxon>Eukaryota</taxon>
        <taxon>Fungi</taxon>
        <taxon>Dikarya</taxon>
        <taxon>Ascomycota</taxon>
        <taxon>Pezizomycotina</taxon>
        <taxon>Leotiomycetes</taxon>
        <taxon>Leotiomycetes incertae sedis</taxon>
        <taxon>Scytalidium</taxon>
    </lineage>
</organism>
<feature type="region of interest" description="Disordered" evidence="1">
    <location>
        <begin position="1"/>
        <end position="28"/>
    </location>
</feature>
<evidence type="ECO:0000256" key="1">
    <source>
        <dbReference type="SAM" id="MobiDB-lite"/>
    </source>
</evidence>
<protein>
    <submittedName>
        <fullName evidence="2">Uncharacterized protein</fullName>
    </submittedName>
</protein>
<comment type="caution">
    <text evidence="2">The sequence shown here is derived from an EMBL/GenBank/DDBJ whole genome shotgun (WGS) entry which is preliminary data.</text>
</comment>
<proteinExistence type="predicted"/>
<accession>A0A3E2HCN2</accession>
<dbReference type="Proteomes" id="UP000258309">
    <property type="component" value="Unassembled WGS sequence"/>
</dbReference>